<dbReference type="AlphaFoldDB" id="X0WPD3"/>
<name>X0WPD3_9ZZZZ</name>
<evidence type="ECO:0000313" key="1">
    <source>
        <dbReference type="EMBL" id="GAG14536.1"/>
    </source>
</evidence>
<gene>
    <name evidence="1" type="ORF">S01H1_55809</name>
</gene>
<protein>
    <submittedName>
        <fullName evidence="1">Uncharacterized protein</fullName>
    </submittedName>
</protein>
<proteinExistence type="predicted"/>
<sequence>MPHGVKPYGRTEAQNTVFGLQDMGELAARQGSIVTFDRRGNVIWYDDFESSLNKWLLYDLGVGAAVVESNEAARNGLVSCKVTTSAVLGQYSGIRHDHMIPVLSKLGFEISAAHENNILDIYFQWQLWNAAGR</sequence>
<accession>X0WPD3</accession>
<reference evidence="1" key="1">
    <citation type="journal article" date="2014" name="Front. Microbiol.">
        <title>High frequency of phylogenetically diverse reductive dehalogenase-homologous genes in deep subseafloor sedimentary metagenomes.</title>
        <authorList>
            <person name="Kawai M."/>
            <person name="Futagami T."/>
            <person name="Toyoda A."/>
            <person name="Takaki Y."/>
            <person name="Nishi S."/>
            <person name="Hori S."/>
            <person name="Arai W."/>
            <person name="Tsubouchi T."/>
            <person name="Morono Y."/>
            <person name="Uchiyama I."/>
            <person name="Ito T."/>
            <person name="Fujiyama A."/>
            <person name="Inagaki F."/>
            <person name="Takami H."/>
        </authorList>
    </citation>
    <scope>NUCLEOTIDE SEQUENCE</scope>
    <source>
        <strain evidence="1">Expedition CK06-06</strain>
    </source>
</reference>
<organism evidence="1">
    <name type="scientific">marine sediment metagenome</name>
    <dbReference type="NCBI Taxonomy" id="412755"/>
    <lineage>
        <taxon>unclassified sequences</taxon>
        <taxon>metagenomes</taxon>
        <taxon>ecological metagenomes</taxon>
    </lineage>
</organism>
<feature type="non-terminal residue" evidence="1">
    <location>
        <position position="133"/>
    </location>
</feature>
<dbReference type="EMBL" id="BARS01036294">
    <property type="protein sequence ID" value="GAG14536.1"/>
    <property type="molecule type" value="Genomic_DNA"/>
</dbReference>
<comment type="caution">
    <text evidence="1">The sequence shown here is derived from an EMBL/GenBank/DDBJ whole genome shotgun (WGS) entry which is preliminary data.</text>
</comment>